<name>A0A3M7GWJ8_HORWE</name>
<feature type="compositionally biased region" description="Basic and acidic residues" evidence="1">
    <location>
        <begin position="811"/>
        <end position="829"/>
    </location>
</feature>
<feature type="compositionally biased region" description="Polar residues" evidence="1">
    <location>
        <begin position="172"/>
        <end position="193"/>
    </location>
</feature>
<feature type="region of interest" description="Disordered" evidence="1">
    <location>
        <begin position="1"/>
        <end position="363"/>
    </location>
</feature>
<proteinExistence type="predicted"/>
<sequence>MRFSISSKNLRAKSPQPSWFPESQHPDRRSIAVLPSAELSRGQYDFEGPDDVGQPSSRLLAGGLSRSQTVLRRDGTSSSAQRTHPPRLPPLSPAPLWSPDPDQLPTHSEIHELGSNETPMSIAPGKTSSDSGQAVGADRWSQRRLQRLNTEQGFREQRQGGILSPPLPPEQGQGNSYNGLPSQQAQPPHSTAQPHPVQTAAYQGSRTGQIGPPNIGLGLQAQPLPTQQYAPAELPQSYQLPDTSRPPLSQARSYNSQQSSFAEDALMTSSNGNIPASKALRSGGSNRQSVHNGLSSREAPTAQQQGIPHAAYSTPPVASVIPPAGHGRQQQPPPPPQQQTQQQDAPGRTMPQPLQTGAGGDEMSEDDVAQLVKDHKELREKYTKVKKYYFEKEDQVKQLQNSLAHQRLSQSRTSLDDSEYTTRFNRLDGLVAQLAFSIRKTWKSMPDWLDRSVNKDAVSIGKQEMTAGGRSFISKWLVDEVFNKYFHPDLEPSLSAQLKAIQLNIRRFAPPAQSVEEEEYLTSKVINWRLSTLEGLQDALRSPRCADNRAQLTDMLKEQLIKTLAVHLQDPPPSDLEGGVHMIIELVISIAIHLPVESRDVVIEYFMPGYSIMPEHMKVESGIPPLQTSIADDQADRASMKSAASDITDMTTENSGSNAHGDPPKKRSMLSALTGSAGGGSKSNKSSSSTKQHAGAGGSSGSLHRPESQQGHPSKDDQPPRVRMAAGIGVQVRNRTVLVKAPVFSMDEVPVFFVRNFLDRYDVEACLAFAGDGYPSLHWEEVDRQGGCSWTLFGRRGSEGAFGGDGMGRSGDCKVEGSDNPRDGKEDAREGDKVVLLQFRLGKHAVSTEILREASRIFSPLVPWTRDLGSIRVGDEGRVDLQVLEMQFLPGVVRLSDVLPHGRVLDPRTLQLCQDVIRDLTWYFARAWEGGHMATLSAERECHGRVGKSMVSRLRKLEKDLPIPALCERARRTRQAVEEGLLDVVPVGVNHGDLLPSNILVDPSSWTINGYIDWAEAEGLPSGICLYGLEHILGYVEDADDSDKGERLRFVYYEQADELRRIFWEEFEQLVPAVRRTDARKALDLSRDVGILLWKGFAWDDGAIDRAINLEDDLEEVACLEAWLTLDSGIDRRDSFISS</sequence>
<evidence type="ECO:0000313" key="3">
    <source>
        <dbReference type="Proteomes" id="UP000281468"/>
    </source>
</evidence>
<feature type="compositionally biased region" description="Polar residues" evidence="1">
    <location>
        <begin position="283"/>
        <end position="295"/>
    </location>
</feature>
<dbReference type="InterPro" id="IPR011009">
    <property type="entry name" value="Kinase-like_dom_sf"/>
</dbReference>
<dbReference type="Proteomes" id="UP000281468">
    <property type="component" value="Unassembled WGS sequence"/>
</dbReference>
<feature type="compositionally biased region" description="Low complexity" evidence="1">
    <location>
        <begin position="56"/>
        <end position="67"/>
    </location>
</feature>
<feature type="compositionally biased region" description="Pro residues" evidence="1">
    <location>
        <begin position="86"/>
        <end position="98"/>
    </location>
</feature>
<comment type="caution">
    <text evidence="2">The sequence shown here is derived from an EMBL/GenBank/DDBJ whole genome shotgun (WGS) entry which is preliminary data.</text>
</comment>
<protein>
    <recommendedName>
        <fullName evidence="4">Aminoglycoside phosphotransferase domain-containing protein</fullName>
    </recommendedName>
</protein>
<organism evidence="2 3">
    <name type="scientific">Hortaea werneckii</name>
    <name type="common">Black yeast</name>
    <name type="synonym">Cladosporium werneckii</name>
    <dbReference type="NCBI Taxonomy" id="91943"/>
    <lineage>
        <taxon>Eukaryota</taxon>
        <taxon>Fungi</taxon>
        <taxon>Dikarya</taxon>
        <taxon>Ascomycota</taxon>
        <taxon>Pezizomycotina</taxon>
        <taxon>Dothideomycetes</taxon>
        <taxon>Dothideomycetidae</taxon>
        <taxon>Mycosphaerellales</taxon>
        <taxon>Teratosphaeriaceae</taxon>
        <taxon>Hortaea</taxon>
    </lineage>
</organism>
<feature type="compositionally biased region" description="Polar residues" evidence="1">
    <location>
        <begin position="236"/>
        <end position="274"/>
    </location>
</feature>
<reference evidence="2 3" key="1">
    <citation type="journal article" date="2018" name="BMC Genomics">
        <title>Genomic evidence for intraspecific hybridization in a clonal and extremely halotolerant yeast.</title>
        <authorList>
            <person name="Gostincar C."/>
            <person name="Stajich J.E."/>
            <person name="Zupancic J."/>
            <person name="Zalar P."/>
            <person name="Gunde-Cimerman N."/>
        </authorList>
    </citation>
    <scope>NUCLEOTIDE SEQUENCE [LARGE SCALE GENOMIC DNA]</scope>
    <source>
        <strain evidence="2 3">EXF-171</strain>
    </source>
</reference>
<feature type="region of interest" description="Disordered" evidence="1">
    <location>
        <begin position="632"/>
        <end position="721"/>
    </location>
</feature>
<dbReference type="EMBL" id="QWIQ01000131">
    <property type="protein sequence ID" value="RMZ05012.1"/>
    <property type="molecule type" value="Genomic_DNA"/>
</dbReference>
<feature type="compositionally biased region" description="Polar residues" evidence="1">
    <location>
        <begin position="648"/>
        <end position="658"/>
    </location>
</feature>
<gene>
    <name evidence="2" type="ORF">D0862_05110</name>
</gene>
<dbReference type="AlphaFoldDB" id="A0A3M7GWJ8"/>
<dbReference type="SUPFAM" id="SSF56112">
    <property type="entry name" value="Protein kinase-like (PK-like)"/>
    <property type="match status" value="1"/>
</dbReference>
<evidence type="ECO:0008006" key="4">
    <source>
        <dbReference type="Google" id="ProtNLM"/>
    </source>
</evidence>
<feature type="region of interest" description="Disordered" evidence="1">
    <location>
        <begin position="801"/>
        <end position="829"/>
    </location>
</feature>
<evidence type="ECO:0000313" key="2">
    <source>
        <dbReference type="EMBL" id="RMZ05012.1"/>
    </source>
</evidence>
<dbReference type="VEuPathDB" id="FungiDB:BTJ68_12977"/>
<evidence type="ECO:0000256" key="1">
    <source>
        <dbReference type="SAM" id="MobiDB-lite"/>
    </source>
</evidence>
<accession>A0A3M7GWJ8</accession>